<evidence type="ECO:0000313" key="2">
    <source>
        <dbReference type="EMBL" id="GBM45921.1"/>
    </source>
</evidence>
<feature type="transmembrane region" description="Helical" evidence="1">
    <location>
        <begin position="305"/>
        <end position="326"/>
    </location>
</feature>
<comment type="caution">
    <text evidence="2">The sequence shown here is derived from an EMBL/GenBank/DDBJ whole genome shotgun (WGS) entry which is preliminary data.</text>
</comment>
<feature type="transmembrane region" description="Helical" evidence="1">
    <location>
        <begin position="156"/>
        <end position="175"/>
    </location>
</feature>
<organism evidence="2 3">
    <name type="scientific">Araneus ventricosus</name>
    <name type="common">Orbweaver spider</name>
    <name type="synonym">Epeira ventricosa</name>
    <dbReference type="NCBI Taxonomy" id="182803"/>
    <lineage>
        <taxon>Eukaryota</taxon>
        <taxon>Metazoa</taxon>
        <taxon>Ecdysozoa</taxon>
        <taxon>Arthropoda</taxon>
        <taxon>Chelicerata</taxon>
        <taxon>Arachnida</taxon>
        <taxon>Araneae</taxon>
        <taxon>Araneomorphae</taxon>
        <taxon>Entelegynae</taxon>
        <taxon>Araneoidea</taxon>
        <taxon>Araneidae</taxon>
        <taxon>Araneus</taxon>
    </lineage>
</organism>
<accession>A0A4Y2FXQ7</accession>
<reference evidence="2 3" key="1">
    <citation type="journal article" date="2019" name="Sci. Rep.">
        <title>Orb-weaving spider Araneus ventricosus genome elucidates the spidroin gene catalogue.</title>
        <authorList>
            <person name="Kono N."/>
            <person name="Nakamura H."/>
            <person name="Ohtoshi R."/>
            <person name="Moran D.A.P."/>
            <person name="Shinohara A."/>
            <person name="Yoshida Y."/>
            <person name="Fujiwara M."/>
            <person name="Mori M."/>
            <person name="Tomita M."/>
            <person name="Arakawa K."/>
        </authorList>
    </citation>
    <scope>NUCLEOTIDE SEQUENCE [LARGE SCALE GENOMIC DNA]</scope>
</reference>
<feature type="transmembrane region" description="Helical" evidence="1">
    <location>
        <begin position="213"/>
        <end position="237"/>
    </location>
</feature>
<sequence length="396" mass="45919">MTGNSKDSPSKNEDVKIVVKSSLTIPQSGSKSFMDDFRFIFMPFFLVGIEVQDTEDCASVRRSSRVCKKNSIRYFVRCCLANFIFVIFTLKILAKAYNATIGEEIRNQFPILIIGILKVTLYISIYRKRRHILKIMENLNQELKMFPKHNLRKEKYSLIAFFTFTSLFCVVWYVMDFHFGFGRKKNQQYIVGVLLRKPFISCFVEINDFLFDFVGIIVVSSFTVFYMLVCILSRIIFQRIRDNLGLVRVLEDFQKLATFHEHILNILGYFDKNLSFSSFITILLTMIGIFRCGYSVAFIEDNSTLLNAYMLSSMFLYMLFQLLLMISGSITNEDANGTSNVLKKRYNKDFKSPKLEVDFSQNSLTLWRIYILDRSLIIASFGTLLTFGILLATLGK</sequence>
<keyword evidence="1" id="KW-0472">Membrane</keyword>
<feature type="transmembrane region" description="Helical" evidence="1">
    <location>
        <begin position="74"/>
        <end position="97"/>
    </location>
</feature>
<proteinExistence type="predicted"/>
<feature type="transmembrane region" description="Helical" evidence="1">
    <location>
        <begin position="279"/>
        <end position="299"/>
    </location>
</feature>
<protein>
    <recommendedName>
        <fullName evidence="4">Gustatory receptor</fullName>
    </recommendedName>
</protein>
<feature type="transmembrane region" description="Helical" evidence="1">
    <location>
        <begin position="109"/>
        <end position="126"/>
    </location>
</feature>
<dbReference type="AlphaFoldDB" id="A0A4Y2FXQ7"/>
<keyword evidence="1" id="KW-1133">Transmembrane helix</keyword>
<evidence type="ECO:0000313" key="3">
    <source>
        <dbReference type="Proteomes" id="UP000499080"/>
    </source>
</evidence>
<keyword evidence="1" id="KW-0812">Transmembrane</keyword>
<evidence type="ECO:0008006" key="4">
    <source>
        <dbReference type="Google" id="ProtNLM"/>
    </source>
</evidence>
<gene>
    <name evidence="2" type="ORF">AVEN_206463_1</name>
</gene>
<name>A0A4Y2FXQ7_ARAVE</name>
<keyword evidence="3" id="KW-1185">Reference proteome</keyword>
<dbReference type="EMBL" id="BGPR01001117">
    <property type="protein sequence ID" value="GBM45921.1"/>
    <property type="molecule type" value="Genomic_DNA"/>
</dbReference>
<feature type="transmembrane region" description="Helical" evidence="1">
    <location>
        <begin position="376"/>
        <end position="395"/>
    </location>
</feature>
<dbReference type="Proteomes" id="UP000499080">
    <property type="component" value="Unassembled WGS sequence"/>
</dbReference>
<evidence type="ECO:0000256" key="1">
    <source>
        <dbReference type="SAM" id="Phobius"/>
    </source>
</evidence>